<proteinExistence type="predicted"/>
<organism evidence="1 2">
    <name type="scientific">Allacma fusca</name>
    <dbReference type="NCBI Taxonomy" id="39272"/>
    <lineage>
        <taxon>Eukaryota</taxon>
        <taxon>Metazoa</taxon>
        <taxon>Ecdysozoa</taxon>
        <taxon>Arthropoda</taxon>
        <taxon>Hexapoda</taxon>
        <taxon>Collembola</taxon>
        <taxon>Symphypleona</taxon>
        <taxon>Sminthuridae</taxon>
        <taxon>Allacma</taxon>
    </lineage>
</organism>
<keyword evidence="2" id="KW-1185">Reference proteome</keyword>
<dbReference type="Proteomes" id="UP000708208">
    <property type="component" value="Unassembled WGS sequence"/>
</dbReference>
<accession>A0A8J2LL47</accession>
<name>A0A8J2LL47_9HEXA</name>
<evidence type="ECO:0000313" key="1">
    <source>
        <dbReference type="EMBL" id="CAG7837768.1"/>
    </source>
</evidence>
<gene>
    <name evidence="1" type="ORF">AFUS01_LOCUS46829</name>
</gene>
<protein>
    <submittedName>
        <fullName evidence="1">Uncharacterized protein</fullName>
    </submittedName>
</protein>
<evidence type="ECO:0000313" key="2">
    <source>
        <dbReference type="Proteomes" id="UP000708208"/>
    </source>
</evidence>
<dbReference type="EMBL" id="CAJVCH010571532">
    <property type="protein sequence ID" value="CAG7837768.1"/>
    <property type="molecule type" value="Genomic_DNA"/>
</dbReference>
<dbReference type="AlphaFoldDB" id="A0A8J2LL47"/>
<reference evidence="1" key="1">
    <citation type="submission" date="2021-06" db="EMBL/GenBank/DDBJ databases">
        <authorList>
            <person name="Hodson N. C."/>
            <person name="Mongue J. A."/>
            <person name="Jaron S. K."/>
        </authorList>
    </citation>
    <scope>NUCLEOTIDE SEQUENCE</scope>
</reference>
<comment type="caution">
    <text evidence="1">The sequence shown here is derived from an EMBL/GenBank/DDBJ whole genome shotgun (WGS) entry which is preliminary data.</text>
</comment>
<sequence length="70" mass="8073">MKCRLKKKTVINWSPLIPPSGVRDSRGTSSMKVRLDNGQLYYNPVPNNPWMLLWDTYSYAEGPNSILVKF</sequence>